<reference evidence="2 3" key="1">
    <citation type="journal article" date="2015" name="Front. Microbiol.">
        <title>Genome sequence of the plant growth promoting endophytic yeast Rhodotorula graminis WP1.</title>
        <authorList>
            <person name="Firrincieli A."/>
            <person name="Otillar R."/>
            <person name="Salamov A."/>
            <person name="Schmutz J."/>
            <person name="Khan Z."/>
            <person name="Redman R.S."/>
            <person name="Fleck N.D."/>
            <person name="Lindquist E."/>
            <person name="Grigoriev I.V."/>
            <person name="Doty S.L."/>
        </authorList>
    </citation>
    <scope>NUCLEOTIDE SEQUENCE [LARGE SCALE GENOMIC DNA]</scope>
    <source>
        <strain evidence="2 3">WP1</strain>
    </source>
</reference>
<dbReference type="AlphaFoldDB" id="A0A0P9EWT5"/>
<dbReference type="EMBL" id="KQ474081">
    <property type="protein sequence ID" value="KPV73810.1"/>
    <property type="molecule type" value="Genomic_DNA"/>
</dbReference>
<dbReference type="RefSeq" id="XP_018269859.1">
    <property type="nucleotide sequence ID" value="XM_018419171.1"/>
</dbReference>
<dbReference type="OMA" id="FERARWH"/>
<organism evidence="2 3">
    <name type="scientific">Rhodotorula graminis (strain WP1)</name>
    <dbReference type="NCBI Taxonomy" id="578459"/>
    <lineage>
        <taxon>Eukaryota</taxon>
        <taxon>Fungi</taxon>
        <taxon>Dikarya</taxon>
        <taxon>Basidiomycota</taxon>
        <taxon>Pucciniomycotina</taxon>
        <taxon>Microbotryomycetes</taxon>
        <taxon>Sporidiobolales</taxon>
        <taxon>Sporidiobolaceae</taxon>
        <taxon>Rhodotorula</taxon>
    </lineage>
</organism>
<accession>A0A0P9EWT5</accession>
<keyword evidence="2" id="KW-0456">Lyase</keyword>
<dbReference type="GO" id="GO:0016829">
    <property type="term" value="F:lyase activity"/>
    <property type="evidence" value="ECO:0007669"/>
    <property type="project" value="UniProtKB-KW"/>
</dbReference>
<feature type="domain" description="Polysaccharide lyase 14" evidence="1">
    <location>
        <begin position="3"/>
        <end position="175"/>
    </location>
</feature>
<sequence>AQQVAFDPTFDFVKGGKLPGLSGTSSSRHGRTLCVGGRHLDSCVSARLMWRPQGLGEVYAYVPTYAGFCEEGQRRGDVACDKAFGTSLSRGSFRFERARWHTITQLVSLNDPPLANGLLHLYLDDHLVLSHTDILWRTNPNVTLDAVLFSTFFGGGDDTYNSPTSPAATSYFRRFEV</sequence>
<evidence type="ECO:0000313" key="3">
    <source>
        <dbReference type="Proteomes" id="UP000053890"/>
    </source>
</evidence>
<keyword evidence="3" id="KW-1185">Reference proteome</keyword>
<dbReference type="STRING" id="578459.A0A0P9EWT5"/>
<feature type="non-terminal residue" evidence="2">
    <location>
        <position position="1"/>
    </location>
</feature>
<dbReference type="Gene3D" id="2.60.120.200">
    <property type="match status" value="1"/>
</dbReference>
<dbReference type="OrthoDB" id="2395160at2759"/>
<dbReference type="GeneID" id="28979617"/>
<name>A0A0P9EWT5_RHOGW</name>
<gene>
    <name evidence="2" type="ORF">RHOBADRAFT_6752</name>
</gene>
<proteinExistence type="predicted"/>
<dbReference type="InterPro" id="IPR048958">
    <property type="entry name" value="Polysacc_lyase_14"/>
</dbReference>
<feature type="non-terminal residue" evidence="2">
    <location>
        <position position="177"/>
    </location>
</feature>
<evidence type="ECO:0000313" key="2">
    <source>
        <dbReference type="EMBL" id="KPV73810.1"/>
    </source>
</evidence>
<protein>
    <submittedName>
        <fullName evidence="2">Polysaccharide lyase family 14 protein</fullName>
    </submittedName>
</protein>
<dbReference type="PANTHER" id="PTHR40124:SF1">
    <property type="entry name" value="DISAGGREGATASE RELATED REPEAT PROTEIN"/>
    <property type="match status" value="1"/>
</dbReference>
<evidence type="ECO:0000259" key="1">
    <source>
        <dbReference type="Pfam" id="PF21294"/>
    </source>
</evidence>
<dbReference type="Pfam" id="PF21294">
    <property type="entry name" value="Polysacc_lyase_14"/>
    <property type="match status" value="1"/>
</dbReference>
<dbReference type="Proteomes" id="UP000053890">
    <property type="component" value="Unassembled WGS sequence"/>
</dbReference>
<dbReference type="PANTHER" id="PTHR40124">
    <property type="match status" value="1"/>
</dbReference>